<feature type="transmembrane region" description="Helical" evidence="9">
    <location>
        <begin position="5"/>
        <end position="24"/>
    </location>
</feature>
<comment type="similarity">
    <text evidence="8">Belongs to the TsuA/YedE (TC 9.B.102) family.</text>
</comment>
<feature type="transmembrane region" description="Helical" evidence="9">
    <location>
        <begin position="311"/>
        <end position="329"/>
    </location>
</feature>
<evidence type="ECO:0000256" key="7">
    <source>
        <dbReference type="ARBA" id="ARBA00023136"/>
    </source>
</evidence>
<evidence type="ECO:0000256" key="3">
    <source>
        <dbReference type="ARBA" id="ARBA00022475"/>
    </source>
</evidence>
<dbReference type="PANTHER" id="PTHR30574">
    <property type="entry name" value="INNER MEMBRANE PROTEIN YEDE"/>
    <property type="match status" value="1"/>
</dbReference>
<keyword evidence="3" id="KW-1003">Cell membrane</keyword>
<organism evidence="10">
    <name type="scientific">Mycoplasma feriruminatoris</name>
    <dbReference type="NCBI Taxonomy" id="1179777"/>
    <lineage>
        <taxon>Bacteria</taxon>
        <taxon>Bacillati</taxon>
        <taxon>Mycoplasmatota</taxon>
        <taxon>Mollicutes</taxon>
        <taxon>Mycoplasmataceae</taxon>
        <taxon>Mycoplasma</taxon>
    </lineage>
</organism>
<evidence type="ECO:0000256" key="1">
    <source>
        <dbReference type="ARBA" id="ARBA00004429"/>
    </source>
</evidence>
<feature type="transmembrane region" description="Helical" evidence="9">
    <location>
        <begin position="341"/>
        <end position="359"/>
    </location>
</feature>
<feature type="transmembrane region" description="Helical" evidence="9">
    <location>
        <begin position="69"/>
        <end position="87"/>
    </location>
</feature>
<evidence type="ECO:0000256" key="8">
    <source>
        <dbReference type="ARBA" id="ARBA00035655"/>
    </source>
</evidence>
<keyword evidence="2" id="KW-0813">Transport</keyword>
<feature type="transmembrane region" description="Helical" evidence="9">
    <location>
        <begin position="139"/>
        <end position="157"/>
    </location>
</feature>
<evidence type="ECO:0000256" key="6">
    <source>
        <dbReference type="ARBA" id="ARBA00022989"/>
    </source>
</evidence>
<reference evidence="10" key="1">
    <citation type="submission" date="2019-11" db="EMBL/GenBank/DDBJ databases">
        <authorList>
            <person name="Falquet L."/>
            <person name="Falquet L."/>
        </authorList>
    </citation>
    <scope>NUCLEOTIDE SEQUENCE</scope>
    <source>
        <strain evidence="10">14/OD_0535</strain>
    </source>
</reference>
<feature type="transmembrane region" description="Helical" evidence="9">
    <location>
        <begin position="30"/>
        <end position="49"/>
    </location>
</feature>
<sequence>MKTKFIQPIIALIILVLLITLTIFLKSANLRWSLVIGFILGYVINRSSFNFSIGIKQAYLYKNTNLTKAFILLLVFSLLIVFIIKMISNFYNLNLISNISDVNNISILTFIGSFLIGISIIITSNCASGILVDLAKGKIKGLIGVIFFIIGSVVGYISLKSFSKTSFFIKTSTKVFLLNHIGFLTTLICSLLVLFILYLIVKKYEHKYQIQNFNLKINDDKLINNSSKKLFSYQTYYKLFVKNWSFITASILISICASFILVINNKTWGVSRPFLIFFTYLCSVFKINLSNQMFADFIKITNNGLLNDSSTLINIGFFIGCLVCCLLANKFKCEFKINKKELFYFTIGGFLLGFGSSLANGCSVGGMYSKISTFDLSGWVFLIGMIIGIFVGIKIFIKKHNIKTQQTIVL</sequence>
<feature type="transmembrane region" description="Helical" evidence="9">
    <location>
        <begin position="244"/>
        <end position="263"/>
    </location>
</feature>
<dbReference type="RefSeq" id="WP_347938169.1">
    <property type="nucleotide sequence ID" value="NZ_CP142077.1"/>
</dbReference>
<dbReference type="GO" id="GO:0005886">
    <property type="term" value="C:plasma membrane"/>
    <property type="evidence" value="ECO:0007669"/>
    <property type="project" value="UniProtKB-SubCell"/>
</dbReference>
<proteinExistence type="inferred from homology"/>
<dbReference type="EMBL" id="LR739236">
    <property type="protein sequence ID" value="VZS00246.1"/>
    <property type="molecule type" value="Genomic_DNA"/>
</dbReference>
<evidence type="ECO:0000313" key="10">
    <source>
        <dbReference type="EMBL" id="VZS00246.1"/>
    </source>
</evidence>
<keyword evidence="7 9" id="KW-0472">Membrane</keyword>
<evidence type="ECO:0000256" key="9">
    <source>
        <dbReference type="SAM" id="Phobius"/>
    </source>
</evidence>
<feature type="transmembrane region" description="Helical" evidence="9">
    <location>
        <begin position="107"/>
        <end position="132"/>
    </location>
</feature>
<protein>
    <submittedName>
        <fullName evidence="10">Uncharacterized protein</fullName>
    </submittedName>
</protein>
<dbReference type="PANTHER" id="PTHR30574:SF1">
    <property type="entry name" value="SULPHUR TRANSPORT DOMAIN-CONTAINING PROTEIN"/>
    <property type="match status" value="1"/>
</dbReference>
<evidence type="ECO:0000256" key="2">
    <source>
        <dbReference type="ARBA" id="ARBA00022448"/>
    </source>
</evidence>
<comment type="subcellular location">
    <subcellularLocation>
        <location evidence="1">Cell inner membrane</location>
        <topology evidence="1">Multi-pass membrane protein</topology>
    </subcellularLocation>
</comment>
<keyword evidence="6 9" id="KW-1133">Transmembrane helix</keyword>
<dbReference type="InterPro" id="IPR007272">
    <property type="entry name" value="Sulf_transp_TsuA/YedE"/>
</dbReference>
<keyword evidence="5 9" id="KW-0812">Transmembrane</keyword>
<dbReference type="Pfam" id="PF04143">
    <property type="entry name" value="Sulf_transp"/>
    <property type="match status" value="1"/>
</dbReference>
<evidence type="ECO:0000256" key="5">
    <source>
        <dbReference type="ARBA" id="ARBA00022692"/>
    </source>
</evidence>
<feature type="transmembrane region" description="Helical" evidence="9">
    <location>
        <begin position="177"/>
        <end position="201"/>
    </location>
</feature>
<accession>A0A654IN28</accession>
<dbReference type="AlphaFoldDB" id="A0A654IN28"/>
<feature type="transmembrane region" description="Helical" evidence="9">
    <location>
        <begin position="379"/>
        <end position="397"/>
    </location>
</feature>
<evidence type="ECO:0000256" key="4">
    <source>
        <dbReference type="ARBA" id="ARBA00022519"/>
    </source>
</evidence>
<name>A0A654IN28_9MOLU</name>
<gene>
    <name evidence="10" type="ORF">MF5583_00508</name>
</gene>
<keyword evidence="4" id="KW-0997">Cell inner membrane</keyword>